<reference evidence="1 2" key="1">
    <citation type="journal article" date="2018" name="J. Allergy Clin. Immunol.">
        <title>High-quality assembly of Dermatophagoides pteronyssinus genome and transcriptome reveals a wide range of novel allergens.</title>
        <authorList>
            <person name="Liu X.Y."/>
            <person name="Yang K.Y."/>
            <person name="Wang M.Q."/>
            <person name="Kwok J.S."/>
            <person name="Zeng X."/>
            <person name="Yang Z."/>
            <person name="Xiao X.J."/>
            <person name="Lau C.P."/>
            <person name="Li Y."/>
            <person name="Huang Z.M."/>
            <person name="Ba J.G."/>
            <person name="Yim A.K."/>
            <person name="Ouyang C.Y."/>
            <person name="Ngai S.M."/>
            <person name="Chan T.F."/>
            <person name="Leung E.L."/>
            <person name="Liu L."/>
            <person name="Liu Z.G."/>
            <person name="Tsui S.K."/>
        </authorList>
    </citation>
    <scope>NUCLEOTIDE SEQUENCE [LARGE SCALE GENOMIC DNA]</scope>
    <source>
        <strain evidence="1">Derp</strain>
    </source>
</reference>
<sequence length="66" mass="7647">MATFINFTFIKYFTTLSAVSLEADRFSCRQYNLQSLCKLSINRAESESINVLAIVLFDIIRPNNFF</sequence>
<dbReference type="EMBL" id="NJHN03000047">
    <property type="protein sequence ID" value="KAH9420657.1"/>
    <property type="molecule type" value="Genomic_DNA"/>
</dbReference>
<protein>
    <submittedName>
        <fullName evidence="1">Uncharacterized protein</fullName>
    </submittedName>
</protein>
<dbReference type="Proteomes" id="UP000887458">
    <property type="component" value="Unassembled WGS sequence"/>
</dbReference>
<evidence type="ECO:0000313" key="1">
    <source>
        <dbReference type="EMBL" id="KAH9420657.1"/>
    </source>
</evidence>
<accession>A0ABQ8JE00</accession>
<comment type="caution">
    <text evidence="1">The sequence shown here is derived from an EMBL/GenBank/DDBJ whole genome shotgun (WGS) entry which is preliminary data.</text>
</comment>
<name>A0ABQ8JE00_DERPT</name>
<organism evidence="1 2">
    <name type="scientific">Dermatophagoides pteronyssinus</name>
    <name type="common">European house dust mite</name>
    <dbReference type="NCBI Taxonomy" id="6956"/>
    <lineage>
        <taxon>Eukaryota</taxon>
        <taxon>Metazoa</taxon>
        <taxon>Ecdysozoa</taxon>
        <taxon>Arthropoda</taxon>
        <taxon>Chelicerata</taxon>
        <taxon>Arachnida</taxon>
        <taxon>Acari</taxon>
        <taxon>Acariformes</taxon>
        <taxon>Sarcoptiformes</taxon>
        <taxon>Astigmata</taxon>
        <taxon>Psoroptidia</taxon>
        <taxon>Analgoidea</taxon>
        <taxon>Pyroglyphidae</taxon>
        <taxon>Dermatophagoidinae</taxon>
        <taxon>Dermatophagoides</taxon>
    </lineage>
</organism>
<keyword evidence="2" id="KW-1185">Reference proteome</keyword>
<gene>
    <name evidence="1" type="ORF">DERP_001087</name>
</gene>
<proteinExistence type="predicted"/>
<evidence type="ECO:0000313" key="2">
    <source>
        <dbReference type="Proteomes" id="UP000887458"/>
    </source>
</evidence>
<reference evidence="1 2" key="2">
    <citation type="journal article" date="2022" name="Mol. Biol. Evol.">
        <title>Comparative Genomics Reveals Insights into the Divergent Evolution of Astigmatic Mites and Household Pest Adaptations.</title>
        <authorList>
            <person name="Xiong Q."/>
            <person name="Wan A.T."/>
            <person name="Liu X."/>
            <person name="Fung C.S."/>
            <person name="Xiao X."/>
            <person name="Malainual N."/>
            <person name="Hou J."/>
            <person name="Wang L."/>
            <person name="Wang M."/>
            <person name="Yang K.Y."/>
            <person name="Cui Y."/>
            <person name="Leung E.L."/>
            <person name="Nong W."/>
            <person name="Shin S.K."/>
            <person name="Au S.W."/>
            <person name="Jeong K.Y."/>
            <person name="Chew F.T."/>
            <person name="Hui J.H."/>
            <person name="Leung T.F."/>
            <person name="Tungtrongchitr A."/>
            <person name="Zhong N."/>
            <person name="Liu Z."/>
            <person name="Tsui S.K."/>
        </authorList>
    </citation>
    <scope>NUCLEOTIDE SEQUENCE [LARGE SCALE GENOMIC DNA]</scope>
    <source>
        <strain evidence="1">Derp</strain>
    </source>
</reference>